<dbReference type="Proteomes" id="UP000095347">
    <property type="component" value="Unassembled WGS sequence"/>
</dbReference>
<dbReference type="SUPFAM" id="SSF53335">
    <property type="entry name" value="S-adenosyl-L-methionine-dependent methyltransferases"/>
    <property type="match status" value="1"/>
</dbReference>
<feature type="region of interest" description="Disordered" evidence="1">
    <location>
        <begin position="22"/>
        <end position="50"/>
    </location>
</feature>
<evidence type="ECO:0008006" key="4">
    <source>
        <dbReference type="Google" id="ProtNLM"/>
    </source>
</evidence>
<keyword evidence="3" id="KW-1185">Reference proteome</keyword>
<dbReference type="AlphaFoldDB" id="A0A1E5Q4N9"/>
<gene>
    <name evidence="2" type="ORF">BEN30_16500</name>
</gene>
<dbReference type="STRING" id="28181.BEN30_16500"/>
<sequence length="313" mass="34146">MAAPAKSKPSGLIGKIAGSLFRSKAKPTAQNQSSAPVAKKPQKPAAPKENWTANRLNVVERLCSSGYTTPGGAAHVKRLLPLLGLDEKKSLLLLGAGMGGISETIVEDTGVWVTGYEPDKELAKIGMESMKRSGLQRKAPIKFDSMENLQLKPKSYNAMMAFDSVHSVSDKKALFSAVEQSLRLDGEMLFLSYVLPDTNPPSAKVEIWAKNQVLTPYLWPGEAMLGMLKSLNLDVRPPDDVTLEFRQCVLQAWLGLLSKLKKAELLAIAIDLVGECERWADLITAIDTGGLKVMKYHCIKLPDQRKSVSELMG</sequence>
<dbReference type="OrthoDB" id="9765084at2"/>
<dbReference type="InterPro" id="IPR029063">
    <property type="entry name" value="SAM-dependent_MTases_sf"/>
</dbReference>
<dbReference type="Gene3D" id="3.40.50.150">
    <property type="entry name" value="Vaccinia Virus protein VP39"/>
    <property type="match status" value="1"/>
</dbReference>
<comment type="caution">
    <text evidence="2">The sequence shown here is derived from an EMBL/GenBank/DDBJ whole genome shotgun (WGS) entry which is preliminary data.</text>
</comment>
<evidence type="ECO:0000256" key="1">
    <source>
        <dbReference type="SAM" id="MobiDB-lite"/>
    </source>
</evidence>
<dbReference type="RefSeq" id="WP_069959262.1">
    <property type="nucleotide sequence ID" value="NZ_MCGG01000071.1"/>
</dbReference>
<protein>
    <recommendedName>
        <fullName evidence="4">Methyltransferase domain-containing protein</fullName>
    </recommendedName>
</protein>
<proteinExistence type="predicted"/>
<feature type="compositionally biased region" description="Low complexity" evidence="1">
    <location>
        <begin position="35"/>
        <end position="48"/>
    </location>
</feature>
<reference evidence="3" key="1">
    <citation type="submission" date="2016-07" db="EMBL/GenBank/DDBJ databases">
        <authorList>
            <person name="Florea S."/>
            <person name="Webb J.S."/>
            <person name="Jaromczyk J."/>
            <person name="Schardl C.L."/>
        </authorList>
    </citation>
    <scope>NUCLEOTIDE SEQUENCE [LARGE SCALE GENOMIC DNA]</scope>
    <source>
        <strain evidence="3">MV-1</strain>
    </source>
</reference>
<evidence type="ECO:0000313" key="3">
    <source>
        <dbReference type="Proteomes" id="UP000095347"/>
    </source>
</evidence>
<name>A0A1E5Q4N9_9PROT</name>
<organism evidence="2 3">
    <name type="scientific">Magnetovibrio blakemorei</name>
    <dbReference type="NCBI Taxonomy" id="28181"/>
    <lineage>
        <taxon>Bacteria</taxon>
        <taxon>Pseudomonadati</taxon>
        <taxon>Pseudomonadota</taxon>
        <taxon>Alphaproteobacteria</taxon>
        <taxon>Rhodospirillales</taxon>
        <taxon>Magnetovibrionaceae</taxon>
        <taxon>Magnetovibrio</taxon>
    </lineage>
</organism>
<accession>A0A1E5Q4N9</accession>
<dbReference type="EMBL" id="MCGG01000071">
    <property type="protein sequence ID" value="OEJ64409.1"/>
    <property type="molecule type" value="Genomic_DNA"/>
</dbReference>
<dbReference type="Pfam" id="PF02353">
    <property type="entry name" value="CMAS"/>
    <property type="match status" value="1"/>
</dbReference>
<evidence type="ECO:0000313" key="2">
    <source>
        <dbReference type="EMBL" id="OEJ64409.1"/>
    </source>
</evidence>